<feature type="compositionally biased region" description="Basic and acidic residues" evidence="1">
    <location>
        <begin position="41"/>
        <end position="50"/>
    </location>
</feature>
<proteinExistence type="predicted"/>
<dbReference type="RefSeq" id="WP_306088934.1">
    <property type="nucleotide sequence ID" value="NZ_CP120992.1"/>
</dbReference>
<evidence type="ECO:0000313" key="3">
    <source>
        <dbReference type="Proteomes" id="UP001229952"/>
    </source>
</evidence>
<evidence type="ECO:0000256" key="1">
    <source>
        <dbReference type="SAM" id="MobiDB-lite"/>
    </source>
</evidence>
<dbReference type="Proteomes" id="UP001229952">
    <property type="component" value="Chromosome"/>
</dbReference>
<evidence type="ECO:0000313" key="2">
    <source>
        <dbReference type="EMBL" id="WLQ41919.1"/>
    </source>
</evidence>
<name>A0ABY9I5L0_9ACTN</name>
<keyword evidence="3" id="KW-1185">Reference proteome</keyword>
<accession>A0ABY9I5L0</accession>
<feature type="compositionally biased region" description="Low complexity" evidence="1">
    <location>
        <begin position="60"/>
        <end position="76"/>
    </location>
</feature>
<dbReference type="EMBL" id="CP120992">
    <property type="protein sequence ID" value="WLQ41919.1"/>
    <property type="molecule type" value="Genomic_DNA"/>
</dbReference>
<sequence>MPQLAPATTLREGSLDEVTRDAITPHYRRSRDLVDELLAERLPPDLDRRSRSGAGGCSPGCGSTTSGSTTSSCTGD</sequence>
<reference evidence="2 3" key="1">
    <citation type="submission" date="2023-03" db="EMBL/GenBank/DDBJ databases">
        <title>Isolation and description of six Streptomyces strains from soil environments, able to metabolize different microbial glucans.</title>
        <authorList>
            <person name="Widen T."/>
            <person name="Larsbrink J."/>
        </authorList>
    </citation>
    <scope>NUCLEOTIDE SEQUENCE [LARGE SCALE GENOMIC DNA]</scope>
    <source>
        <strain evidence="2 3">Mut2</strain>
    </source>
</reference>
<organism evidence="2 3">
    <name type="scientific">Streptomyces laculatispora</name>
    <dbReference type="NCBI Taxonomy" id="887464"/>
    <lineage>
        <taxon>Bacteria</taxon>
        <taxon>Bacillati</taxon>
        <taxon>Actinomycetota</taxon>
        <taxon>Actinomycetes</taxon>
        <taxon>Kitasatosporales</taxon>
        <taxon>Streptomycetaceae</taxon>
        <taxon>Streptomyces</taxon>
    </lineage>
</organism>
<gene>
    <name evidence="2" type="ORF">P8A22_19290</name>
</gene>
<protein>
    <submittedName>
        <fullName evidence="2">Uncharacterized protein</fullName>
    </submittedName>
</protein>
<feature type="region of interest" description="Disordered" evidence="1">
    <location>
        <begin position="41"/>
        <end position="76"/>
    </location>
</feature>